<feature type="compositionally biased region" description="Low complexity" evidence="1">
    <location>
        <begin position="1"/>
        <end position="12"/>
    </location>
</feature>
<feature type="region of interest" description="Disordered" evidence="1">
    <location>
        <begin position="1"/>
        <end position="30"/>
    </location>
</feature>
<evidence type="ECO:0000313" key="3">
    <source>
        <dbReference type="Proteomes" id="UP000237271"/>
    </source>
</evidence>
<dbReference type="AlphaFoldDB" id="A0A2P4XQJ4"/>
<evidence type="ECO:0000256" key="1">
    <source>
        <dbReference type="SAM" id="MobiDB-lite"/>
    </source>
</evidence>
<keyword evidence="3" id="KW-1185">Reference proteome</keyword>
<dbReference type="Proteomes" id="UP000237271">
    <property type="component" value="Unassembled WGS sequence"/>
</dbReference>
<dbReference type="OrthoDB" id="60033at2759"/>
<organism evidence="2 3">
    <name type="scientific">Phytophthora palmivora</name>
    <dbReference type="NCBI Taxonomy" id="4796"/>
    <lineage>
        <taxon>Eukaryota</taxon>
        <taxon>Sar</taxon>
        <taxon>Stramenopiles</taxon>
        <taxon>Oomycota</taxon>
        <taxon>Peronosporomycetes</taxon>
        <taxon>Peronosporales</taxon>
        <taxon>Peronosporaceae</taxon>
        <taxon>Phytophthora</taxon>
    </lineage>
</organism>
<proteinExistence type="predicted"/>
<name>A0A2P4XQJ4_9STRA</name>
<dbReference type="EMBL" id="NCKW01008656">
    <property type="protein sequence ID" value="POM67797.1"/>
    <property type="molecule type" value="Genomic_DNA"/>
</dbReference>
<gene>
    <name evidence="2" type="ORF">PHPALM_16133</name>
</gene>
<keyword evidence="2" id="KW-0346">Stress response</keyword>
<evidence type="ECO:0000313" key="2">
    <source>
        <dbReference type="EMBL" id="POM67797.1"/>
    </source>
</evidence>
<comment type="caution">
    <text evidence="2">The sequence shown here is derived from an EMBL/GenBank/DDBJ whole genome shotgun (WGS) entry which is preliminary data.</text>
</comment>
<reference evidence="2 3" key="1">
    <citation type="journal article" date="2017" name="Genome Biol. Evol.">
        <title>Phytophthora megakarya and P. palmivora, closely related causal agents of cacao black pod rot, underwent increases in genome sizes and gene numbers by different mechanisms.</title>
        <authorList>
            <person name="Ali S.S."/>
            <person name="Shao J."/>
            <person name="Lary D.J."/>
            <person name="Kronmiller B."/>
            <person name="Shen D."/>
            <person name="Strem M.D."/>
            <person name="Amoako-Attah I."/>
            <person name="Akrofi A.Y."/>
            <person name="Begoude B.A."/>
            <person name="Ten Hoopen G.M."/>
            <person name="Coulibaly K."/>
            <person name="Kebe B.I."/>
            <person name="Melnick R.L."/>
            <person name="Guiltinan M.J."/>
            <person name="Tyler B.M."/>
            <person name="Meinhardt L.W."/>
            <person name="Bailey B.A."/>
        </authorList>
    </citation>
    <scope>NUCLEOTIDE SEQUENCE [LARGE SCALE GENOMIC DNA]</scope>
    <source>
        <strain evidence="3">sbr112.9</strain>
    </source>
</reference>
<sequence>MKDTSSSSSALPPATPPGNRRPRAQSMQHVSDKCSVPRECCSSGSFVSKLYRMVDTEPSTIVSWCRGGSAFCIVDPKIKAELSADRSTRLLSCLQHPVL</sequence>
<protein>
    <submittedName>
        <fullName evidence="2">Heat shock factor (HSF)-type</fullName>
    </submittedName>
</protein>
<accession>A0A2P4XQJ4</accession>